<proteinExistence type="predicted"/>
<protein>
    <recommendedName>
        <fullName evidence="3">Reverse transcriptase Ty1/copia-type domain-containing protein</fullName>
    </recommendedName>
</protein>
<dbReference type="Proteomes" id="UP001497516">
    <property type="component" value="Chromosome 4"/>
</dbReference>
<accession>A0AAV2E9U4</accession>
<dbReference type="EMBL" id="OZ034817">
    <property type="protein sequence ID" value="CAL1382676.1"/>
    <property type="molecule type" value="Genomic_DNA"/>
</dbReference>
<keyword evidence="2" id="KW-1185">Reference proteome</keyword>
<gene>
    <name evidence="1" type="ORF">LTRI10_LOCUS23990</name>
</gene>
<sequence length="209" mass="23339">MLFSLPIFGPLPFPPSPIRLIASHLLHCVGLSPPPSILLHHTYRLLGRHPRLGPCLLLLCLLGRACPPHGPPTSTAPGLETSSPLPSVVHPAGPPPLLRSHRMTTRAQSGIYRPKRLFQANLTTRTPPPLEPHSVKEAMQYSEWDAALRKEHSTLLRNHTWDLVPRQPHFNVLGSKWVYRIKPHSDGSINLFKCRLVAKGFLQHPSVDF</sequence>
<reference evidence="1 2" key="1">
    <citation type="submission" date="2024-04" db="EMBL/GenBank/DDBJ databases">
        <authorList>
            <person name="Fracassetti M."/>
        </authorList>
    </citation>
    <scope>NUCLEOTIDE SEQUENCE [LARGE SCALE GENOMIC DNA]</scope>
</reference>
<evidence type="ECO:0000313" key="1">
    <source>
        <dbReference type="EMBL" id="CAL1382676.1"/>
    </source>
</evidence>
<evidence type="ECO:0000313" key="2">
    <source>
        <dbReference type="Proteomes" id="UP001497516"/>
    </source>
</evidence>
<dbReference type="AlphaFoldDB" id="A0AAV2E9U4"/>
<evidence type="ECO:0008006" key="3">
    <source>
        <dbReference type="Google" id="ProtNLM"/>
    </source>
</evidence>
<name>A0AAV2E9U4_9ROSI</name>
<organism evidence="1 2">
    <name type="scientific">Linum trigynum</name>
    <dbReference type="NCBI Taxonomy" id="586398"/>
    <lineage>
        <taxon>Eukaryota</taxon>
        <taxon>Viridiplantae</taxon>
        <taxon>Streptophyta</taxon>
        <taxon>Embryophyta</taxon>
        <taxon>Tracheophyta</taxon>
        <taxon>Spermatophyta</taxon>
        <taxon>Magnoliopsida</taxon>
        <taxon>eudicotyledons</taxon>
        <taxon>Gunneridae</taxon>
        <taxon>Pentapetalae</taxon>
        <taxon>rosids</taxon>
        <taxon>fabids</taxon>
        <taxon>Malpighiales</taxon>
        <taxon>Linaceae</taxon>
        <taxon>Linum</taxon>
    </lineage>
</organism>